<evidence type="ECO:0000256" key="1">
    <source>
        <dbReference type="SAM" id="MobiDB-lite"/>
    </source>
</evidence>
<evidence type="ECO:0000313" key="3">
    <source>
        <dbReference type="Proteomes" id="UP000054477"/>
    </source>
</evidence>
<dbReference type="AlphaFoldDB" id="A0A0C9X157"/>
<gene>
    <name evidence="2" type="ORF">K443DRAFT_492009</name>
</gene>
<dbReference type="EMBL" id="KN839025">
    <property type="protein sequence ID" value="KIJ91311.1"/>
    <property type="molecule type" value="Genomic_DNA"/>
</dbReference>
<protein>
    <submittedName>
        <fullName evidence="2">Uncharacterized protein</fullName>
    </submittedName>
</protein>
<reference evidence="2 3" key="1">
    <citation type="submission" date="2014-04" db="EMBL/GenBank/DDBJ databases">
        <authorList>
            <consortium name="DOE Joint Genome Institute"/>
            <person name="Kuo A."/>
            <person name="Kohler A."/>
            <person name="Nagy L.G."/>
            <person name="Floudas D."/>
            <person name="Copeland A."/>
            <person name="Barry K.W."/>
            <person name="Cichocki N."/>
            <person name="Veneault-Fourrey C."/>
            <person name="LaButti K."/>
            <person name="Lindquist E.A."/>
            <person name="Lipzen A."/>
            <person name="Lundell T."/>
            <person name="Morin E."/>
            <person name="Murat C."/>
            <person name="Sun H."/>
            <person name="Tunlid A."/>
            <person name="Henrissat B."/>
            <person name="Grigoriev I.V."/>
            <person name="Hibbett D.S."/>
            <person name="Martin F."/>
            <person name="Nordberg H.P."/>
            <person name="Cantor M.N."/>
            <person name="Hua S.X."/>
        </authorList>
    </citation>
    <scope>NUCLEOTIDE SEQUENCE [LARGE SCALE GENOMIC DNA]</scope>
    <source>
        <strain evidence="2 3">LaAM-08-1</strain>
    </source>
</reference>
<sequence>MQEQPPSRRQPYANLAGPVHYPVRGTNPCIRLFVDGALCNMLSWPYPKPELLKGTYTIGDAREAAHMSWCFAPAYLLATPLGTYLTCSSSSSLPHPHPPPQATISHD</sequence>
<dbReference type="STRING" id="1095629.A0A0C9X157"/>
<name>A0A0C9X157_9AGAR</name>
<accession>A0A0C9X157</accession>
<reference evidence="3" key="2">
    <citation type="submission" date="2015-01" db="EMBL/GenBank/DDBJ databases">
        <title>Evolutionary Origins and Diversification of the Mycorrhizal Mutualists.</title>
        <authorList>
            <consortium name="DOE Joint Genome Institute"/>
            <consortium name="Mycorrhizal Genomics Consortium"/>
            <person name="Kohler A."/>
            <person name="Kuo A."/>
            <person name="Nagy L.G."/>
            <person name="Floudas D."/>
            <person name="Copeland A."/>
            <person name="Barry K.W."/>
            <person name="Cichocki N."/>
            <person name="Veneault-Fourrey C."/>
            <person name="LaButti K."/>
            <person name="Lindquist E.A."/>
            <person name="Lipzen A."/>
            <person name="Lundell T."/>
            <person name="Morin E."/>
            <person name="Murat C."/>
            <person name="Riley R."/>
            <person name="Ohm R."/>
            <person name="Sun H."/>
            <person name="Tunlid A."/>
            <person name="Henrissat B."/>
            <person name="Grigoriev I.V."/>
            <person name="Hibbett D.S."/>
            <person name="Martin F."/>
        </authorList>
    </citation>
    <scope>NUCLEOTIDE SEQUENCE [LARGE SCALE GENOMIC DNA]</scope>
    <source>
        <strain evidence="3">LaAM-08-1</strain>
    </source>
</reference>
<dbReference type="HOGENOM" id="CLU_2210477_0_0_1"/>
<dbReference type="Proteomes" id="UP000054477">
    <property type="component" value="Unassembled WGS sequence"/>
</dbReference>
<proteinExistence type="predicted"/>
<evidence type="ECO:0000313" key="2">
    <source>
        <dbReference type="EMBL" id="KIJ91311.1"/>
    </source>
</evidence>
<organism evidence="2 3">
    <name type="scientific">Laccaria amethystina LaAM-08-1</name>
    <dbReference type="NCBI Taxonomy" id="1095629"/>
    <lineage>
        <taxon>Eukaryota</taxon>
        <taxon>Fungi</taxon>
        <taxon>Dikarya</taxon>
        <taxon>Basidiomycota</taxon>
        <taxon>Agaricomycotina</taxon>
        <taxon>Agaricomycetes</taxon>
        <taxon>Agaricomycetidae</taxon>
        <taxon>Agaricales</taxon>
        <taxon>Agaricineae</taxon>
        <taxon>Hydnangiaceae</taxon>
        <taxon>Laccaria</taxon>
    </lineage>
</organism>
<keyword evidence="3" id="KW-1185">Reference proteome</keyword>
<feature type="region of interest" description="Disordered" evidence="1">
    <location>
        <begin position="88"/>
        <end position="107"/>
    </location>
</feature>